<dbReference type="InterPro" id="IPR000192">
    <property type="entry name" value="Aminotrans_V_dom"/>
</dbReference>
<evidence type="ECO:0000256" key="11">
    <source>
        <dbReference type="RuleBase" id="RU004504"/>
    </source>
</evidence>
<protein>
    <recommendedName>
        <fullName evidence="3">cysteine desulfurase</fullName>
        <ecNumber evidence="3">2.8.1.7</ecNumber>
    </recommendedName>
</protein>
<proteinExistence type="inferred from homology"/>
<evidence type="ECO:0000256" key="7">
    <source>
        <dbReference type="ARBA" id="ARBA00022898"/>
    </source>
</evidence>
<dbReference type="Gene3D" id="1.10.260.50">
    <property type="match status" value="1"/>
</dbReference>
<keyword evidence="4" id="KW-0808">Transferase</keyword>
<evidence type="ECO:0000256" key="6">
    <source>
        <dbReference type="ARBA" id="ARBA00022723"/>
    </source>
</evidence>
<keyword evidence="7" id="KW-0663">Pyridoxal phosphate</keyword>
<evidence type="ECO:0000256" key="2">
    <source>
        <dbReference type="ARBA" id="ARBA00006490"/>
    </source>
</evidence>
<evidence type="ECO:0000256" key="5">
    <source>
        <dbReference type="ARBA" id="ARBA00022714"/>
    </source>
</evidence>
<accession>A0A432ME18</accession>
<evidence type="ECO:0000313" key="14">
    <source>
        <dbReference type="Proteomes" id="UP000280296"/>
    </source>
</evidence>
<dbReference type="PANTHER" id="PTHR11601">
    <property type="entry name" value="CYSTEINE DESULFURYLASE FAMILY MEMBER"/>
    <property type="match status" value="1"/>
</dbReference>
<keyword evidence="14" id="KW-1185">Reference proteome</keyword>
<dbReference type="OrthoDB" id="9808002at2"/>
<comment type="caution">
    <text evidence="13">The sequence shown here is derived from an EMBL/GenBank/DDBJ whole genome shotgun (WGS) entry which is preliminary data.</text>
</comment>
<evidence type="ECO:0000313" key="13">
    <source>
        <dbReference type="EMBL" id="RUL83383.1"/>
    </source>
</evidence>
<dbReference type="InterPro" id="IPR015421">
    <property type="entry name" value="PyrdxlP-dep_Trfase_major"/>
</dbReference>
<comment type="catalytic activity">
    <reaction evidence="10">
        <text>(sulfur carrier)-H + L-cysteine = (sulfur carrier)-SH + L-alanine</text>
        <dbReference type="Rhea" id="RHEA:43892"/>
        <dbReference type="Rhea" id="RHEA-COMP:14737"/>
        <dbReference type="Rhea" id="RHEA-COMP:14739"/>
        <dbReference type="ChEBI" id="CHEBI:29917"/>
        <dbReference type="ChEBI" id="CHEBI:35235"/>
        <dbReference type="ChEBI" id="CHEBI:57972"/>
        <dbReference type="ChEBI" id="CHEBI:64428"/>
        <dbReference type="EC" id="2.8.1.7"/>
    </reaction>
</comment>
<dbReference type="RefSeq" id="WP_126727667.1">
    <property type="nucleotide sequence ID" value="NZ_RYZH01000061.1"/>
</dbReference>
<keyword evidence="6" id="KW-0479">Metal-binding</keyword>
<dbReference type="InterPro" id="IPR015424">
    <property type="entry name" value="PyrdxlP-dep_Trfase"/>
</dbReference>
<dbReference type="InterPro" id="IPR016454">
    <property type="entry name" value="Cysteine_dSase"/>
</dbReference>
<evidence type="ECO:0000259" key="12">
    <source>
        <dbReference type="Pfam" id="PF00266"/>
    </source>
</evidence>
<comment type="cofactor">
    <cofactor evidence="1 11">
        <name>pyridoxal 5'-phosphate</name>
        <dbReference type="ChEBI" id="CHEBI:597326"/>
    </cofactor>
</comment>
<evidence type="ECO:0000256" key="10">
    <source>
        <dbReference type="ARBA" id="ARBA00050776"/>
    </source>
</evidence>
<dbReference type="PIRSF" id="PIRSF005572">
    <property type="entry name" value="NifS"/>
    <property type="match status" value="1"/>
</dbReference>
<evidence type="ECO:0000256" key="4">
    <source>
        <dbReference type="ARBA" id="ARBA00022679"/>
    </source>
</evidence>
<dbReference type="Gene3D" id="3.90.1150.10">
    <property type="entry name" value="Aspartate Aminotransferase, domain 1"/>
    <property type="match status" value="1"/>
</dbReference>
<reference evidence="13 14" key="1">
    <citation type="submission" date="2018-12" db="EMBL/GenBank/DDBJ databases">
        <authorList>
            <person name="Toschakov S.V."/>
        </authorList>
    </citation>
    <scope>NUCLEOTIDE SEQUENCE [LARGE SCALE GENOMIC DNA]</scope>
    <source>
        <strain evidence="13 14">GM2012</strain>
    </source>
</reference>
<dbReference type="PROSITE" id="PS00595">
    <property type="entry name" value="AA_TRANSFER_CLASS_5"/>
    <property type="match status" value="1"/>
</dbReference>
<gene>
    <name evidence="13" type="ORF">TsocGM_22280</name>
</gene>
<dbReference type="GO" id="GO:0051537">
    <property type="term" value="F:2 iron, 2 sulfur cluster binding"/>
    <property type="evidence" value="ECO:0007669"/>
    <property type="project" value="UniProtKB-KW"/>
</dbReference>
<dbReference type="Proteomes" id="UP000280296">
    <property type="component" value="Unassembled WGS sequence"/>
</dbReference>
<dbReference type="Gene3D" id="3.40.640.10">
    <property type="entry name" value="Type I PLP-dependent aspartate aminotransferase-like (Major domain)"/>
    <property type="match status" value="1"/>
</dbReference>
<keyword evidence="5" id="KW-0001">2Fe-2S</keyword>
<comment type="similarity">
    <text evidence="2">Belongs to the class-V pyridoxal-phosphate-dependent aminotransferase family. NifS/IscS subfamily.</text>
</comment>
<dbReference type="InterPro" id="IPR020578">
    <property type="entry name" value="Aminotrans_V_PyrdxlP_BS"/>
</dbReference>
<dbReference type="Pfam" id="PF00266">
    <property type="entry name" value="Aminotran_5"/>
    <property type="match status" value="1"/>
</dbReference>
<evidence type="ECO:0000256" key="3">
    <source>
        <dbReference type="ARBA" id="ARBA00012239"/>
    </source>
</evidence>
<keyword evidence="8" id="KW-0408">Iron</keyword>
<keyword evidence="9" id="KW-0411">Iron-sulfur</keyword>
<evidence type="ECO:0000256" key="9">
    <source>
        <dbReference type="ARBA" id="ARBA00023014"/>
    </source>
</evidence>
<sequence>MPDAPIYLDNHATTRTDPRVVAAMLPFFTERYGNAASVAHRFGWEAGDAVDRAREQVAALIGAEPSEIVFTSGATEANNLAIKGTARAAALQTGGIAHPGHLVCSAVEHRAVLDPMRRLAREEGWELTVVPCDGFGRISAEAVAGAITDRTVLVSVMAANNEVGTINPIGAIGRLCRDLGVAFHTDASQAVGKVPIDVEEDAIDLLSLTAHKIHGPKGIGALFVRRRGRRARLVPLVDGGGHERGLRSGTLPVPLVVGLGKAAELASQEGPVDCDRMRALRDRLDREIRSRLPEGGIRRNGHPTEGLPNNLNLSFEGVEGEALLMGLRGVAVSSGAACSSAGPESSHVLRAMGVPEELARASLRFGLGRFSTAEDVDRAAIEVAARVRALREGSEAGLLTRTGLARPDL</sequence>
<evidence type="ECO:0000256" key="8">
    <source>
        <dbReference type="ARBA" id="ARBA00023004"/>
    </source>
</evidence>
<dbReference type="FunFam" id="3.40.640.10:FF:000003">
    <property type="entry name" value="Cysteine desulfurase IscS"/>
    <property type="match status" value="1"/>
</dbReference>
<evidence type="ECO:0000256" key="1">
    <source>
        <dbReference type="ARBA" id="ARBA00001933"/>
    </source>
</evidence>
<dbReference type="SUPFAM" id="SSF53383">
    <property type="entry name" value="PLP-dependent transferases"/>
    <property type="match status" value="1"/>
</dbReference>
<organism evidence="13 14">
    <name type="scientific">Tautonia sociabilis</name>
    <dbReference type="NCBI Taxonomy" id="2080755"/>
    <lineage>
        <taxon>Bacteria</taxon>
        <taxon>Pseudomonadati</taxon>
        <taxon>Planctomycetota</taxon>
        <taxon>Planctomycetia</taxon>
        <taxon>Isosphaerales</taxon>
        <taxon>Isosphaeraceae</taxon>
        <taxon>Tautonia</taxon>
    </lineage>
</organism>
<feature type="domain" description="Aminotransferase class V" evidence="12">
    <location>
        <begin position="6"/>
        <end position="378"/>
    </location>
</feature>
<dbReference type="EMBL" id="RYZH01000061">
    <property type="protein sequence ID" value="RUL83383.1"/>
    <property type="molecule type" value="Genomic_DNA"/>
</dbReference>
<dbReference type="GO" id="GO:0046872">
    <property type="term" value="F:metal ion binding"/>
    <property type="evidence" value="ECO:0007669"/>
    <property type="project" value="UniProtKB-KW"/>
</dbReference>
<dbReference type="EC" id="2.8.1.7" evidence="3"/>
<reference evidence="13 14" key="2">
    <citation type="submission" date="2019-01" db="EMBL/GenBank/DDBJ databases">
        <title>Tautonia sociabilis, a novel thermotolerant planctomycete of Isosphaeraceae family, isolated from a 4000 m deep subterranean habitat.</title>
        <authorList>
            <person name="Kovaleva O.L."/>
            <person name="Elcheninov A.G."/>
            <person name="Van Heerden E."/>
            <person name="Toshchakov S.V."/>
            <person name="Novikov A."/>
            <person name="Bonch-Osmolovskaya E.A."/>
            <person name="Kublanov I.V."/>
        </authorList>
    </citation>
    <scope>NUCLEOTIDE SEQUENCE [LARGE SCALE GENOMIC DNA]</scope>
    <source>
        <strain evidence="13 14">GM2012</strain>
    </source>
</reference>
<dbReference type="GO" id="GO:0031071">
    <property type="term" value="F:cysteine desulfurase activity"/>
    <property type="evidence" value="ECO:0007669"/>
    <property type="project" value="UniProtKB-EC"/>
</dbReference>
<dbReference type="PANTHER" id="PTHR11601:SF34">
    <property type="entry name" value="CYSTEINE DESULFURASE"/>
    <property type="match status" value="1"/>
</dbReference>
<dbReference type="InterPro" id="IPR015422">
    <property type="entry name" value="PyrdxlP-dep_Trfase_small"/>
</dbReference>
<name>A0A432ME18_9BACT</name>
<dbReference type="AlphaFoldDB" id="A0A432ME18"/>